<proteinExistence type="predicted"/>
<gene>
    <name evidence="1" type="ORF">HYH03_010607</name>
</gene>
<sequence length="216" mass="23589">MAADGDPKAFLLVLALIGDRASTPSMLDLLDQQQLTRLLQILAERAPGMDPVSGLYAATVSAVWSLVDRVKTLPIAAMVACVSAAPAYCELLDCMLDRLHKTEPARFESGELLPVYTKVVRLGNIMSFYRFACRRFPARFMSLEDLLVSAPVMFDLALSFMSAADICGIIAASWGRQGGVVPMLTAYLEKQGWACVEAGWLKTCWSGSVDDEEEED</sequence>
<dbReference type="Proteomes" id="UP000612055">
    <property type="component" value="Unassembled WGS sequence"/>
</dbReference>
<name>A0A836BVZ7_9CHLO</name>
<evidence type="ECO:0000313" key="2">
    <source>
        <dbReference type="Proteomes" id="UP000612055"/>
    </source>
</evidence>
<keyword evidence="2" id="KW-1185">Reference proteome</keyword>
<protein>
    <submittedName>
        <fullName evidence="1">Uncharacterized protein</fullName>
    </submittedName>
</protein>
<dbReference type="EMBL" id="JAEHOE010000057">
    <property type="protein sequence ID" value="KAG2490930.1"/>
    <property type="molecule type" value="Genomic_DNA"/>
</dbReference>
<evidence type="ECO:0000313" key="1">
    <source>
        <dbReference type="EMBL" id="KAG2490930.1"/>
    </source>
</evidence>
<organism evidence="1 2">
    <name type="scientific">Edaphochlamys debaryana</name>
    <dbReference type="NCBI Taxonomy" id="47281"/>
    <lineage>
        <taxon>Eukaryota</taxon>
        <taxon>Viridiplantae</taxon>
        <taxon>Chlorophyta</taxon>
        <taxon>core chlorophytes</taxon>
        <taxon>Chlorophyceae</taxon>
        <taxon>CS clade</taxon>
        <taxon>Chlamydomonadales</taxon>
        <taxon>Chlamydomonadales incertae sedis</taxon>
        <taxon>Edaphochlamys</taxon>
    </lineage>
</organism>
<dbReference type="AlphaFoldDB" id="A0A836BVZ7"/>
<comment type="caution">
    <text evidence="1">The sequence shown here is derived from an EMBL/GenBank/DDBJ whole genome shotgun (WGS) entry which is preliminary data.</text>
</comment>
<reference evidence="1" key="1">
    <citation type="journal article" date="2020" name="bioRxiv">
        <title>Comparative genomics of Chlamydomonas.</title>
        <authorList>
            <person name="Craig R.J."/>
            <person name="Hasan A.R."/>
            <person name="Ness R.W."/>
            <person name="Keightley P.D."/>
        </authorList>
    </citation>
    <scope>NUCLEOTIDE SEQUENCE</scope>
    <source>
        <strain evidence="1">CCAP 11/70</strain>
    </source>
</reference>
<accession>A0A836BVZ7</accession>